<proteinExistence type="inferred from homology"/>
<dbReference type="Gene3D" id="3.90.1150.10">
    <property type="entry name" value="Aspartate Aminotransferase, domain 1"/>
    <property type="match status" value="1"/>
</dbReference>
<dbReference type="GO" id="GO:0000271">
    <property type="term" value="P:polysaccharide biosynthetic process"/>
    <property type="evidence" value="ECO:0007669"/>
    <property type="project" value="TreeGrafter"/>
</dbReference>
<dbReference type="InterPro" id="IPR000653">
    <property type="entry name" value="DegT/StrS_aminotransferase"/>
</dbReference>
<evidence type="ECO:0000256" key="5">
    <source>
        <dbReference type="RuleBase" id="RU004508"/>
    </source>
</evidence>
<protein>
    <submittedName>
        <fullName evidence="6">Aminotransferase DegT</fullName>
    </submittedName>
</protein>
<dbReference type="PIRSF" id="PIRSF000390">
    <property type="entry name" value="PLP_StrS"/>
    <property type="match status" value="1"/>
</dbReference>
<dbReference type="KEGG" id="vcy:IX92_08880"/>
<evidence type="ECO:0000256" key="2">
    <source>
        <dbReference type="ARBA" id="ARBA00037999"/>
    </source>
</evidence>
<evidence type="ECO:0000256" key="3">
    <source>
        <dbReference type="PIRSR" id="PIRSR000390-1"/>
    </source>
</evidence>
<evidence type="ECO:0000256" key="1">
    <source>
        <dbReference type="ARBA" id="ARBA00022898"/>
    </source>
</evidence>
<comment type="similarity">
    <text evidence="2 5">Belongs to the DegT/DnrJ/EryC1 family.</text>
</comment>
<keyword evidence="6" id="KW-0032">Aminotransferase</keyword>
<sequence>MNEQHTTTFPKWPAFHPDSLRDVIEPLKSGEVNYWTGNKGREFEDAFAKWCGSEFAISCSSGTSALHTIISAMDIGPGDEIIVPSYSFIASSYAVLQAGAIPIFCDVSADHTINPDKIEALVTKRTRAIIVVHLYGVVCDMRPIMEIAERYQIKVIEDAAQCIGGQYYNQKVGTLGHAAAFSFCQSKHFTTGGEGGMITTNDENLAWECRSFRDHGFDVKHKLALLEMEEKEKYIHHRVGYNYRMTEIQSIIGLNELKRFDDWNLLNRRKNAFIYRECLSQCQYIESLPLDTPDRQNAYWLFPIVFDQSFDEQRTESVYKKLVEKGIPVTKVLWPEAYREKAYTDLIGFGKANFPFHSSEYTDPQSVQYDNQICPMAYSLSKRTLNLHLHPTWNAEHIEKCASTLLGVLAEIHGDNHGK</sequence>
<accession>A0AAN0VXD6</accession>
<keyword evidence="6" id="KW-0808">Transferase</keyword>
<dbReference type="InterPro" id="IPR015422">
    <property type="entry name" value="PyrdxlP-dep_Trfase_small"/>
</dbReference>
<evidence type="ECO:0000313" key="6">
    <source>
        <dbReference type="EMBL" id="AIW19162.1"/>
    </source>
</evidence>
<dbReference type="InterPro" id="IPR015424">
    <property type="entry name" value="PyrdxlP-dep_Trfase"/>
</dbReference>
<dbReference type="InterPro" id="IPR015421">
    <property type="entry name" value="PyrdxlP-dep_Trfase_major"/>
</dbReference>
<organism evidence="6 7">
    <name type="scientific">Vibrio coralliilyticus</name>
    <dbReference type="NCBI Taxonomy" id="190893"/>
    <lineage>
        <taxon>Bacteria</taxon>
        <taxon>Pseudomonadati</taxon>
        <taxon>Pseudomonadota</taxon>
        <taxon>Gammaproteobacteria</taxon>
        <taxon>Vibrionales</taxon>
        <taxon>Vibrionaceae</taxon>
        <taxon>Vibrio</taxon>
    </lineage>
</organism>
<dbReference type="CDD" id="cd00616">
    <property type="entry name" value="AHBA_syn"/>
    <property type="match status" value="1"/>
</dbReference>
<feature type="modified residue" description="N6-(pyridoxal phosphate)lysine" evidence="4">
    <location>
        <position position="187"/>
    </location>
</feature>
<dbReference type="AlphaFoldDB" id="A0AAN0VXD6"/>
<evidence type="ECO:0000256" key="4">
    <source>
        <dbReference type="PIRSR" id="PIRSR000390-2"/>
    </source>
</evidence>
<dbReference type="GO" id="GO:0008483">
    <property type="term" value="F:transaminase activity"/>
    <property type="evidence" value="ECO:0007669"/>
    <property type="project" value="UniProtKB-KW"/>
</dbReference>
<keyword evidence="1 4" id="KW-0663">Pyridoxal phosphate</keyword>
<dbReference type="SUPFAM" id="SSF53383">
    <property type="entry name" value="PLP-dependent transferases"/>
    <property type="match status" value="1"/>
</dbReference>
<evidence type="ECO:0000313" key="7">
    <source>
        <dbReference type="Proteomes" id="UP000030081"/>
    </source>
</evidence>
<dbReference type="RefSeq" id="WP_043008456.1">
    <property type="nucleotide sequence ID" value="NZ_CP009617.1"/>
</dbReference>
<feature type="active site" description="Proton acceptor" evidence="3">
    <location>
        <position position="187"/>
    </location>
</feature>
<gene>
    <name evidence="6" type="ORF">IX92_08880</name>
</gene>
<name>A0AAN0VXD6_9VIBR</name>
<dbReference type="GO" id="GO:0030170">
    <property type="term" value="F:pyridoxal phosphate binding"/>
    <property type="evidence" value="ECO:0007669"/>
    <property type="project" value="TreeGrafter"/>
</dbReference>
<dbReference type="PANTHER" id="PTHR30244">
    <property type="entry name" value="TRANSAMINASE"/>
    <property type="match status" value="1"/>
</dbReference>
<dbReference type="PANTHER" id="PTHR30244:SF34">
    <property type="entry name" value="DTDP-4-AMINO-4,6-DIDEOXYGALACTOSE TRANSAMINASE"/>
    <property type="match status" value="1"/>
</dbReference>
<reference evidence="6 7" key="1">
    <citation type="submission" date="2014-10" db="EMBL/GenBank/DDBJ databases">
        <title>The Complete Genome Sequence for the Shellfish Pathogen Vibrio coralliilyticus RE98 Isolated from a Shellfish Hatchery.</title>
        <authorList>
            <person name="Richards G.P."/>
            <person name="Bono J.L."/>
            <person name="Watson M.A."/>
            <person name="Needleman D.S."/>
        </authorList>
    </citation>
    <scope>NUCLEOTIDE SEQUENCE [LARGE SCALE GENOMIC DNA]</scope>
    <source>
        <strain evidence="6 7">RE98</strain>
    </source>
</reference>
<keyword evidence="7" id="KW-1185">Reference proteome</keyword>
<dbReference type="Gene3D" id="3.40.640.10">
    <property type="entry name" value="Type I PLP-dependent aspartate aminotransferase-like (Major domain)"/>
    <property type="match status" value="1"/>
</dbReference>
<dbReference type="EMBL" id="CP009617">
    <property type="protein sequence ID" value="AIW19162.1"/>
    <property type="molecule type" value="Genomic_DNA"/>
</dbReference>
<dbReference type="Pfam" id="PF01041">
    <property type="entry name" value="DegT_DnrJ_EryC1"/>
    <property type="match status" value="1"/>
</dbReference>
<dbReference type="Proteomes" id="UP000030081">
    <property type="component" value="Chromosome 1"/>
</dbReference>